<evidence type="ECO:0000313" key="5">
    <source>
        <dbReference type="Proteomes" id="UP001418222"/>
    </source>
</evidence>
<protein>
    <submittedName>
        <fullName evidence="4">GDSL esterase/lipase</fullName>
    </submittedName>
</protein>
<comment type="caution">
    <text evidence="4">The sequence shown here is derived from an EMBL/GenBank/DDBJ whole genome shotgun (WGS) entry which is preliminary data.</text>
</comment>
<comment type="similarity">
    <text evidence="1">Belongs to the 'GDSL' lipolytic enzyme family.</text>
</comment>
<accession>A0AAP0G1B1</accession>
<evidence type="ECO:0000256" key="1">
    <source>
        <dbReference type="ARBA" id="ARBA00008668"/>
    </source>
</evidence>
<dbReference type="PANTHER" id="PTHR22835">
    <property type="entry name" value="ZINC FINGER FYVE DOMAIN CONTAINING PROTEIN"/>
    <property type="match status" value="1"/>
</dbReference>
<gene>
    <name evidence="4" type="ORF">KSP39_PZI015776</name>
</gene>
<keyword evidence="3" id="KW-0732">Signal</keyword>
<feature type="signal peptide" evidence="3">
    <location>
        <begin position="1"/>
        <end position="23"/>
    </location>
</feature>
<dbReference type="Gene3D" id="3.40.50.1110">
    <property type="entry name" value="SGNH hydrolase"/>
    <property type="match status" value="1"/>
</dbReference>
<reference evidence="4 5" key="1">
    <citation type="journal article" date="2022" name="Nat. Plants">
        <title>Genomes of leafy and leafless Platanthera orchids illuminate the evolution of mycoheterotrophy.</title>
        <authorList>
            <person name="Li M.H."/>
            <person name="Liu K.W."/>
            <person name="Li Z."/>
            <person name="Lu H.C."/>
            <person name="Ye Q.L."/>
            <person name="Zhang D."/>
            <person name="Wang J.Y."/>
            <person name="Li Y.F."/>
            <person name="Zhong Z.M."/>
            <person name="Liu X."/>
            <person name="Yu X."/>
            <person name="Liu D.K."/>
            <person name="Tu X.D."/>
            <person name="Liu B."/>
            <person name="Hao Y."/>
            <person name="Liao X.Y."/>
            <person name="Jiang Y.T."/>
            <person name="Sun W.H."/>
            <person name="Chen J."/>
            <person name="Chen Y.Q."/>
            <person name="Ai Y."/>
            <person name="Zhai J.W."/>
            <person name="Wu S.S."/>
            <person name="Zhou Z."/>
            <person name="Hsiao Y.Y."/>
            <person name="Wu W.L."/>
            <person name="Chen Y.Y."/>
            <person name="Lin Y.F."/>
            <person name="Hsu J.L."/>
            <person name="Li C.Y."/>
            <person name="Wang Z.W."/>
            <person name="Zhao X."/>
            <person name="Zhong W.Y."/>
            <person name="Ma X.K."/>
            <person name="Ma L."/>
            <person name="Huang J."/>
            <person name="Chen G.Z."/>
            <person name="Huang M.Z."/>
            <person name="Huang L."/>
            <person name="Peng D.H."/>
            <person name="Luo Y.B."/>
            <person name="Zou S.Q."/>
            <person name="Chen S.P."/>
            <person name="Lan S."/>
            <person name="Tsai W.C."/>
            <person name="Van de Peer Y."/>
            <person name="Liu Z.J."/>
        </authorList>
    </citation>
    <scope>NUCLEOTIDE SEQUENCE [LARGE SCALE GENOMIC DNA]</scope>
    <source>
        <strain evidence="4">Lor287</strain>
    </source>
</reference>
<organism evidence="4 5">
    <name type="scientific">Platanthera zijinensis</name>
    <dbReference type="NCBI Taxonomy" id="2320716"/>
    <lineage>
        <taxon>Eukaryota</taxon>
        <taxon>Viridiplantae</taxon>
        <taxon>Streptophyta</taxon>
        <taxon>Embryophyta</taxon>
        <taxon>Tracheophyta</taxon>
        <taxon>Spermatophyta</taxon>
        <taxon>Magnoliopsida</taxon>
        <taxon>Liliopsida</taxon>
        <taxon>Asparagales</taxon>
        <taxon>Orchidaceae</taxon>
        <taxon>Orchidoideae</taxon>
        <taxon>Orchideae</taxon>
        <taxon>Orchidinae</taxon>
        <taxon>Platanthera</taxon>
    </lineage>
</organism>
<feature type="chain" id="PRO_5042835750" evidence="3">
    <location>
        <begin position="24"/>
        <end position="99"/>
    </location>
</feature>
<keyword evidence="2" id="KW-0472">Membrane</keyword>
<proteinExistence type="inferred from homology"/>
<keyword evidence="2" id="KW-1133">Transmembrane helix</keyword>
<dbReference type="EMBL" id="JBBWWQ010000013">
    <property type="protein sequence ID" value="KAK8933316.1"/>
    <property type="molecule type" value="Genomic_DNA"/>
</dbReference>
<dbReference type="Proteomes" id="UP001418222">
    <property type="component" value="Unassembled WGS sequence"/>
</dbReference>
<dbReference type="AlphaFoldDB" id="A0AAP0G1B1"/>
<evidence type="ECO:0000256" key="2">
    <source>
        <dbReference type="SAM" id="Phobius"/>
    </source>
</evidence>
<keyword evidence="5" id="KW-1185">Reference proteome</keyword>
<keyword evidence="2" id="KW-0812">Transmembrane</keyword>
<feature type="transmembrane region" description="Helical" evidence="2">
    <location>
        <begin position="78"/>
        <end position="95"/>
    </location>
</feature>
<sequence length="99" mass="11156">MVKRKRKLLQLLFLFLLAIGSTAGRFTSIFSFGDSIAHTENLLISRKGKIPAARSPYGRAYFHRPTGRFLDGQLINDFIGLCSSLVLSMSSIIFFQHFT</sequence>
<name>A0AAP0G1B1_9ASPA</name>
<dbReference type="InterPro" id="IPR036514">
    <property type="entry name" value="SGNH_hydro_sf"/>
</dbReference>
<evidence type="ECO:0000256" key="3">
    <source>
        <dbReference type="SAM" id="SignalP"/>
    </source>
</evidence>
<evidence type="ECO:0000313" key="4">
    <source>
        <dbReference type="EMBL" id="KAK8933316.1"/>
    </source>
</evidence>
<dbReference type="PANTHER" id="PTHR22835:SF663">
    <property type="entry name" value="LIPASE-LIKE"/>
    <property type="match status" value="1"/>
</dbReference>